<organism evidence="1 2">
    <name type="scientific">Melastoma candidum</name>
    <dbReference type="NCBI Taxonomy" id="119954"/>
    <lineage>
        <taxon>Eukaryota</taxon>
        <taxon>Viridiplantae</taxon>
        <taxon>Streptophyta</taxon>
        <taxon>Embryophyta</taxon>
        <taxon>Tracheophyta</taxon>
        <taxon>Spermatophyta</taxon>
        <taxon>Magnoliopsida</taxon>
        <taxon>eudicotyledons</taxon>
        <taxon>Gunneridae</taxon>
        <taxon>Pentapetalae</taxon>
        <taxon>rosids</taxon>
        <taxon>malvids</taxon>
        <taxon>Myrtales</taxon>
        <taxon>Melastomataceae</taxon>
        <taxon>Melastomatoideae</taxon>
        <taxon>Melastomateae</taxon>
        <taxon>Melastoma</taxon>
    </lineage>
</organism>
<dbReference type="Proteomes" id="UP001057402">
    <property type="component" value="Chromosome 11"/>
</dbReference>
<comment type="caution">
    <text evidence="1">The sequence shown here is derived from an EMBL/GenBank/DDBJ whole genome shotgun (WGS) entry which is preliminary data.</text>
</comment>
<accession>A0ACB9LL50</accession>
<name>A0ACB9LL50_9MYRT</name>
<gene>
    <name evidence="1" type="ORF">MLD38_036929</name>
</gene>
<protein>
    <submittedName>
        <fullName evidence="1">Uncharacterized protein</fullName>
    </submittedName>
</protein>
<evidence type="ECO:0000313" key="1">
    <source>
        <dbReference type="EMBL" id="KAI4312075.1"/>
    </source>
</evidence>
<sequence>MGKLGGMVPRLFLLVLSMSFPMLCSGRVASSGCSTEELLALVEFRDSLDYRPWAGAPLHWNGTRCCLWEGVGCNRKGRVVKLDFPGQTFGEYYPVYYATNSIKSTVAETLGSLLGLRYLNHLDLSGIACLQPCMIPDVVESMRQLRFLGLPDGVTGNLPRNIGNLSKLQVLLLPGWGLELVDSDIRWLSILVSLNRFDLRNAHIPRPSDLGQMLSCLPRLSNLTLSGCGLDNSFLRHISSNFTLMSNLKHLDLSDNNFVGEIPDGFQNATALEFMGLSRNEFSSSVPMWFGNYRNLAQLSLGDNSLKGIEGGLGWLLSSKKNLRYANLANNEVGGEILTNQSMLMSPSYGEDLKDLRFLFLSANRLSGEIPRWLGGLPVLEYLGLSKNQFSGSIPSSLYSTSNLRFLFLDGNQLSGTISEALGQLSSLESLDLSGNKLSGAVSEAHFWNLSQLIYLDLSDNRLTIKMDDSWTPPFQVFSLGMGSCSLGTQLPRWMRTQKLLYDLKLPNVSFSKQLPEWIGDMNLMNLNLSYSRIIGPIPDLPTRLSVLDISHSSLIGPLSESIGRLASLVNLYAYDNYINGSIPSFLCKMKSLWRLDLSKNNLSGSIPDCWDTPYLERMDFSFNNLSGPIPSSIKHLNALLSLHLNNNHLSGEIPPGLSYCGLLMFLDLGDNNLNGGIPTWMGGHTLPMLQVLRLTGNKLSGHIPPEICSFQLVRLLDLSRNVLTGSIPPCFGLMTGFNLDKYRSDWSALISRRSNLTSQSPPSMTANGEREHVIQVMKGVNSDYTQIALQLVTILDLSSNSLVGTLPKELCNLFGLRGLNVSHNHLNGSIPNRIGDMTSIESLDLSDNLLTGNIPASISALTSLDHLNLSHNNLSGEIPKGSQMQTLQDPSIYADNPLLCADFLQRKCHSTASIPKPLPPGSSGQEDGHDSGDRLEQLLFYAVMALGFGCGFWGAVGSLVVNSKWRKAFFEFAARVTDWLTRPKH</sequence>
<reference evidence="2" key="1">
    <citation type="journal article" date="2023" name="Front. Plant Sci.">
        <title>Chromosomal-level genome assembly of Melastoma candidum provides insights into trichome evolution.</title>
        <authorList>
            <person name="Zhong Y."/>
            <person name="Wu W."/>
            <person name="Sun C."/>
            <person name="Zou P."/>
            <person name="Liu Y."/>
            <person name="Dai S."/>
            <person name="Zhou R."/>
        </authorList>
    </citation>
    <scope>NUCLEOTIDE SEQUENCE [LARGE SCALE GENOMIC DNA]</scope>
</reference>
<keyword evidence="2" id="KW-1185">Reference proteome</keyword>
<dbReference type="EMBL" id="CM042890">
    <property type="protein sequence ID" value="KAI4312075.1"/>
    <property type="molecule type" value="Genomic_DNA"/>
</dbReference>
<evidence type="ECO:0000313" key="2">
    <source>
        <dbReference type="Proteomes" id="UP001057402"/>
    </source>
</evidence>
<proteinExistence type="predicted"/>